<evidence type="ECO:0000313" key="1">
    <source>
        <dbReference type="EMBL" id="EYC01706.1"/>
    </source>
</evidence>
<gene>
    <name evidence="1" type="primary">Acey_s0105.g3695</name>
    <name evidence="1" type="ORF">Y032_0105g3695</name>
</gene>
<dbReference type="EMBL" id="JARK01001441">
    <property type="protein sequence ID" value="EYC01706.1"/>
    <property type="molecule type" value="Genomic_DNA"/>
</dbReference>
<reference evidence="2" key="1">
    <citation type="journal article" date="2015" name="Nat. Genet.">
        <title>The genome and transcriptome of the zoonotic hookworm Ancylostoma ceylanicum identify infection-specific gene families.</title>
        <authorList>
            <person name="Schwarz E.M."/>
            <person name="Hu Y."/>
            <person name="Antoshechkin I."/>
            <person name="Miller M.M."/>
            <person name="Sternberg P.W."/>
            <person name="Aroian R.V."/>
        </authorList>
    </citation>
    <scope>NUCLEOTIDE SEQUENCE</scope>
    <source>
        <strain evidence="2">HY135</strain>
    </source>
</reference>
<organism evidence="1 2">
    <name type="scientific">Ancylostoma ceylanicum</name>
    <dbReference type="NCBI Taxonomy" id="53326"/>
    <lineage>
        <taxon>Eukaryota</taxon>
        <taxon>Metazoa</taxon>
        <taxon>Ecdysozoa</taxon>
        <taxon>Nematoda</taxon>
        <taxon>Chromadorea</taxon>
        <taxon>Rhabditida</taxon>
        <taxon>Rhabditina</taxon>
        <taxon>Rhabditomorpha</taxon>
        <taxon>Strongyloidea</taxon>
        <taxon>Ancylostomatidae</taxon>
        <taxon>Ancylostomatinae</taxon>
        <taxon>Ancylostoma</taxon>
    </lineage>
</organism>
<dbReference type="AlphaFoldDB" id="A0A016TG69"/>
<proteinExistence type="predicted"/>
<keyword evidence="2" id="KW-1185">Reference proteome</keyword>
<comment type="caution">
    <text evidence="1">The sequence shown here is derived from an EMBL/GenBank/DDBJ whole genome shotgun (WGS) entry which is preliminary data.</text>
</comment>
<protein>
    <submittedName>
        <fullName evidence="1">Uncharacterized protein</fullName>
    </submittedName>
</protein>
<evidence type="ECO:0000313" key="2">
    <source>
        <dbReference type="Proteomes" id="UP000024635"/>
    </source>
</evidence>
<name>A0A016TG69_9BILA</name>
<dbReference type="Proteomes" id="UP000024635">
    <property type="component" value="Unassembled WGS sequence"/>
</dbReference>
<dbReference type="OrthoDB" id="5875682at2759"/>
<sequence length="203" mass="22376">MIFIQTFGLGEQRGCEEDFTKDDAVVMNELLNLCSFWAESEPIFEGVDENSDDGCESDSDDDLECLKRLAMFSSSVSSNPRASGLHRFFLFFRCAVFQDDSSILFLHFFSASSSGVSSLRISSVLRLNSNSYRSSTSSNENLSATASTLSSQSCGSVRAKSRPTEMEQLENAFKGIVDDDNEVSQDSVSVTAASDDFWSQVEF</sequence>
<accession>A0A016TG69</accession>